<protein>
    <submittedName>
        <fullName evidence="1">Uncharacterized protein</fullName>
    </submittedName>
</protein>
<evidence type="ECO:0000313" key="2">
    <source>
        <dbReference type="Proteomes" id="UP001055811"/>
    </source>
</evidence>
<keyword evidence="2" id="KW-1185">Reference proteome</keyword>
<dbReference type="EMBL" id="CM042016">
    <property type="protein sequence ID" value="KAI3700899.1"/>
    <property type="molecule type" value="Genomic_DNA"/>
</dbReference>
<accession>A0ACB8ZU91</accession>
<dbReference type="Proteomes" id="UP001055811">
    <property type="component" value="Linkage Group LG08"/>
</dbReference>
<comment type="caution">
    <text evidence="1">The sequence shown here is derived from an EMBL/GenBank/DDBJ whole genome shotgun (WGS) entry which is preliminary data.</text>
</comment>
<proteinExistence type="predicted"/>
<evidence type="ECO:0000313" key="1">
    <source>
        <dbReference type="EMBL" id="KAI3700899.1"/>
    </source>
</evidence>
<reference evidence="1 2" key="2">
    <citation type="journal article" date="2022" name="Mol. Ecol. Resour.">
        <title>The genomes of chicory, endive, great burdock and yacon provide insights into Asteraceae paleo-polyploidization history and plant inulin production.</title>
        <authorList>
            <person name="Fan W."/>
            <person name="Wang S."/>
            <person name="Wang H."/>
            <person name="Wang A."/>
            <person name="Jiang F."/>
            <person name="Liu H."/>
            <person name="Zhao H."/>
            <person name="Xu D."/>
            <person name="Zhang Y."/>
        </authorList>
    </citation>
    <scope>NUCLEOTIDE SEQUENCE [LARGE SCALE GENOMIC DNA]</scope>
    <source>
        <strain evidence="2">cv. Punajuju</strain>
        <tissue evidence="1">Leaves</tissue>
    </source>
</reference>
<gene>
    <name evidence="1" type="ORF">L2E82_45540</name>
</gene>
<name>A0ACB8ZU91_CICIN</name>
<reference evidence="2" key="1">
    <citation type="journal article" date="2022" name="Mol. Ecol. Resour.">
        <title>The genomes of chicory, endive, great burdock and yacon provide insights into Asteraceae palaeo-polyploidization history and plant inulin production.</title>
        <authorList>
            <person name="Fan W."/>
            <person name="Wang S."/>
            <person name="Wang H."/>
            <person name="Wang A."/>
            <person name="Jiang F."/>
            <person name="Liu H."/>
            <person name="Zhao H."/>
            <person name="Xu D."/>
            <person name="Zhang Y."/>
        </authorList>
    </citation>
    <scope>NUCLEOTIDE SEQUENCE [LARGE SCALE GENOMIC DNA]</scope>
    <source>
        <strain evidence="2">cv. Punajuju</strain>
    </source>
</reference>
<organism evidence="1 2">
    <name type="scientific">Cichorium intybus</name>
    <name type="common">Chicory</name>
    <dbReference type="NCBI Taxonomy" id="13427"/>
    <lineage>
        <taxon>Eukaryota</taxon>
        <taxon>Viridiplantae</taxon>
        <taxon>Streptophyta</taxon>
        <taxon>Embryophyta</taxon>
        <taxon>Tracheophyta</taxon>
        <taxon>Spermatophyta</taxon>
        <taxon>Magnoliopsida</taxon>
        <taxon>eudicotyledons</taxon>
        <taxon>Gunneridae</taxon>
        <taxon>Pentapetalae</taxon>
        <taxon>asterids</taxon>
        <taxon>campanulids</taxon>
        <taxon>Asterales</taxon>
        <taxon>Asteraceae</taxon>
        <taxon>Cichorioideae</taxon>
        <taxon>Cichorieae</taxon>
        <taxon>Cichoriinae</taxon>
        <taxon>Cichorium</taxon>
    </lineage>
</organism>
<sequence>MERMLPPILPHPPPPVCLCDPPSLSLFFREYFIPLLFSDGCACLARLDGESQKGCHLHPITASLIHQKDTVSLHRFPLPNPGIHMRIQFTLTDDDFNLPLYKWSA</sequence>